<dbReference type="InterPro" id="IPR051084">
    <property type="entry name" value="H+-coupled_symporters"/>
</dbReference>
<dbReference type="Pfam" id="PF00083">
    <property type="entry name" value="Sugar_tr"/>
    <property type="match status" value="1"/>
</dbReference>
<evidence type="ECO:0000313" key="11">
    <source>
        <dbReference type="Proteomes" id="UP000255460"/>
    </source>
</evidence>
<protein>
    <submittedName>
        <fullName evidence="10">Proline/glycine betaine transporter</fullName>
    </submittedName>
</protein>
<dbReference type="Gene3D" id="1.20.1250.20">
    <property type="entry name" value="MFS general substrate transporter like domains"/>
    <property type="match status" value="1"/>
</dbReference>
<gene>
    <name evidence="10" type="primary">proP_4</name>
    <name evidence="10" type="ORF">NCTC10418_06944</name>
</gene>
<feature type="transmembrane region" description="Helical" evidence="8">
    <location>
        <begin position="25"/>
        <end position="44"/>
    </location>
</feature>
<keyword evidence="6 8" id="KW-1133">Transmembrane helix</keyword>
<dbReference type="GO" id="GO:0005886">
    <property type="term" value="C:plasma membrane"/>
    <property type="evidence" value="ECO:0007669"/>
    <property type="project" value="UniProtKB-SubCell"/>
</dbReference>
<evidence type="ECO:0000313" key="10">
    <source>
        <dbReference type="EMBL" id="STE89221.1"/>
    </source>
</evidence>
<dbReference type="PROSITE" id="PS50850">
    <property type="entry name" value="MFS"/>
    <property type="match status" value="1"/>
</dbReference>
<keyword evidence="2" id="KW-0813">Transport</keyword>
<dbReference type="InterPro" id="IPR005828">
    <property type="entry name" value="MFS_sugar_transport-like"/>
</dbReference>
<evidence type="ECO:0000259" key="9">
    <source>
        <dbReference type="PROSITE" id="PS50850"/>
    </source>
</evidence>
<dbReference type="Proteomes" id="UP000255460">
    <property type="component" value="Unassembled WGS sequence"/>
</dbReference>
<evidence type="ECO:0000256" key="5">
    <source>
        <dbReference type="ARBA" id="ARBA00022847"/>
    </source>
</evidence>
<evidence type="ECO:0000256" key="4">
    <source>
        <dbReference type="ARBA" id="ARBA00022692"/>
    </source>
</evidence>
<name>A0A376L645_ECOLX</name>
<keyword evidence="5" id="KW-0769">Symport</keyword>
<dbReference type="PANTHER" id="PTHR43528">
    <property type="entry name" value="ALPHA-KETOGLUTARATE PERMEASE"/>
    <property type="match status" value="1"/>
</dbReference>
<accession>A0A376L645</accession>
<dbReference type="InterPro" id="IPR036259">
    <property type="entry name" value="MFS_trans_sf"/>
</dbReference>
<evidence type="ECO:0000256" key="3">
    <source>
        <dbReference type="ARBA" id="ARBA00022475"/>
    </source>
</evidence>
<reference evidence="10 11" key="1">
    <citation type="submission" date="2018-06" db="EMBL/GenBank/DDBJ databases">
        <authorList>
            <consortium name="Pathogen Informatics"/>
            <person name="Doyle S."/>
        </authorList>
    </citation>
    <scope>NUCLEOTIDE SEQUENCE [LARGE SCALE GENOMIC DNA]</scope>
    <source>
        <strain evidence="10 11">NCTC10418</strain>
    </source>
</reference>
<dbReference type="PANTHER" id="PTHR43528:SF5">
    <property type="entry name" value="PROLINE_BETAINE TRANSPORTER"/>
    <property type="match status" value="1"/>
</dbReference>
<evidence type="ECO:0000256" key="7">
    <source>
        <dbReference type="ARBA" id="ARBA00023136"/>
    </source>
</evidence>
<feature type="domain" description="Major facilitator superfamily (MFS) profile" evidence="9">
    <location>
        <begin position="1"/>
        <end position="146"/>
    </location>
</feature>
<dbReference type="GO" id="GO:0015293">
    <property type="term" value="F:symporter activity"/>
    <property type="evidence" value="ECO:0007669"/>
    <property type="project" value="UniProtKB-KW"/>
</dbReference>
<sequence>MNIPGASIFVAEYSPDRKRGFMGSWLDFGSIAGFVLGAGVVVLISTIVGEANFLDWGWRIPFFIALPLGIIGLYLRHALEETPAFQQHVDKLEQGDREGLQDGPKVSFKEIAHQTLAQPVDMYWSGNCHQRDLLHVADLYAELFVA</sequence>
<keyword evidence="7 8" id="KW-0472">Membrane</keyword>
<keyword evidence="3" id="KW-1003">Cell membrane</keyword>
<feature type="transmembrane region" description="Helical" evidence="8">
    <location>
        <begin position="56"/>
        <end position="75"/>
    </location>
</feature>
<evidence type="ECO:0000256" key="2">
    <source>
        <dbReference type="ARBA" id="ARBA00022448"/>
    </source>
</evidence>
<evidence type="ECO:0000256" key="6">
    <source>
        <dbReference type="ARBA" id="ARBA00022989"/>
    </source>
</evidence>
<comment type="subcellular location">
    <subcellularLocation>
        <location evidence="1">Cell membrane</location>
        <topology evidence="1">Multi-pass membrane protein</topology>
    </subcellularLocation>
</comment>
<dbReference type="AlphaFoldDB" id="A0A376L645"/>
<evidence type="ECO:0000256" key="1">
    <source>
        <dbReference type="ARBA" id="ARBA00004651"/>
    </source>
</evidence>
<dbReference type="InterPro" id="IPR020846">
    <property type="entry name" value="MFS_dom"/>
</dbReference>
<keyword evidence="4 8" id="KW-0812">Transmembrane</keyword>
<dbReference type="SUPFAM" id="SSF103473">
    <property type="entry name" value="MFS general substrate transporter"/>
    <property type="match status" value="1"/>
</dbReference>
<dbReference type="EMBL" id="UFZQ01000001">
    <property type="protein sequence ID" value="STE89221.1"/>
    <property type="molecule type" value="Genomic_DNA"/>
</dbReference>
<evidence type="ECO:0000256" key="8">
    <source>
        <dbReference type="SAM" id="Phobius"/>
    </source>
</evidence>
<organism evidence="10 11">
    <name type="scientific">Escherichia coli</name>
    <dbReference type="NCBI Taxonomy" id="562"/>
    <lineage>
        <taxon>Bacteria</taxon>
        <taxon>Pseudomonadati</taxon>
        <taxon>Pseudomonadota</taxon>
        <taxon>Gammaproteobacteria</taxon>
        <taxon>Enterobacterales</taxon>
        <taxon>Enterobacteriaceae</taxon>
        <taxon>Escherichia</taxon>
    </lineage>
</organism>
<proteinExistence type="predicted"/>